<name>A0A4P9XQ01_9FUNG</name>
<protein>
    <submittedName>
        <fullName evidence="3">Uncharacterized protein</fullName>
    </submittedName>
</protein>
<feature type="chain" id="PRO_5020590938" evidence="2">
    <location>
        <begin position="21"/>
        <end position="676"/>
    </location>
</feature>
<gene>
    <name evidence="3" type="ORF">THASP1DRAFT_30092</name>
</gene>
<sequence length="676" mass="69419">MRVELLFAVVATVYLGRVEAAAITTAGSVVPNVRFIPANVHTKARLADVPLPALGATSGSYARHRRSPWQRILKTDLVPADASSIQLVARAAGDTSSSKDSKVGSTPYGATPGAPYSKEMVNNSPSPRDFPISDYAEDPTSTSTEEEGEEASASPTAEDYPPVSKTSTSTSLEDDATPTAEDYLPEMKTLSRKSTSTESTPTSTSTTSSEDGATPTSDSSDDEGDYYGPKDGELTYTATPTSDTKTESKTSATLTSSSSQTSSSEVSTPTPTATTPSTSTTSSAPATGTQQAYIDATGQTAYAPASSVHPPSTCDANASAPAASASADSPSAYSGLNALGAAYSQCAQTHLTCYRTCGIKKMYCDDMLRKCARKACDAAQQAQTAFTSCEMDWEWTGNQPLQLRLGSAPELGCVAFAREQAQCKDNCQQFIDCPRSAGYCASGSAGAEGPSGAISHASGITITLPITMVVQPVVSTNYAYATPTTTATASITIATVIDAASPSASVHYLADSGAYKSTTSTASESSSTPSPTPTVSTPSASATTPAAPSATTTTSEDSVASPPPSPTLPSYLTASSTTASTPLSPSSSPSPDTAKPSSEKSESTSKAKDNEKASLVVEKAEHEAKSTPSDASTPDDGGKSVSDDILVVPLHDDTYDSNIWEEAGVDKSVLIPATDL</sequence>
<feature type="compositionally biased region" description="Low complexity" evidence="1">
    <location>
        <begin position="315"/>
        <end position="327"/>
    </location>
</feature>
<reference evidence="4" key="1">
    <citation type="journal article" date="2018" name="Nat. Microbiol.">
        <title>Leveraging single-cell genomics to expand the fungal tree of life.</title>
        <authorList>
            <person name="Ahrendt S.R."/>
            <person name="Quandt C.A."/>
            <person name="Ciobanu D."/>
            <person name="Clum A."/>
            <person name="Salamov A."/>
            <person name="Andreopoulos B."/>
            <person name="Cheng J.F."/>
            <person name="Woyke T."/>
            <person name="Pelin A."/>
            <person name="Henrissat B."/>
            <person name="Reynolds N.K."/>
            <person name="Benny G.L."/>
            <person name="Smith M.E."/>
            <person name="James T.Y."/>
            <person name="Grigoriev I.V."/>
        </authorList>
    </citation>
    <scope>NUCLEOTIDE SEQUENCE [LARGE SCALE GENOMIC DNA]</scope>
    <source>
        <strain evidence="4">RSA 1356</strain>
    </source>
</reference>
<keyword evidence="2" id="KW-0732">Signal</keyword>
<feature type="region of interest" description="Disordered" evidence="1">
    <location>
        <begin position="303"/>
        <end position="327"/>
    </location>
</feature>
<feature type="region of interest" description="Disordered" evidence="1">
    <location>
        <begin position="90"/>
        <end position="287"/>
    </location>
</feature>
<accession>A0A4P9XQ01</accession>
<organism evidence="3 4">
    <name type="scientific">Thamnocephalis sphaerospora</name>
    <dbReference type="NCBI Taxonomy" id="78915"/>
    <lineage>
        <taxon>Eukaryota</taxon>
        <taxon>Fungi</taxon>
        <taxon>Fungi incertae sedis</taxon>
        <taxon>Zoopagomycota</taxon>
        <taxon>Zoopagomycotina</taxon>
        <taxon>Zoopagomycetes</taxon>
        <taxon>Zoopagales</taxon>
        <taxon>Sigmoideomycetaceae</taxon>
        <taxon>Thamnocephalis</taxon>
    </lineage>
</organism>
<feature type="signal peptide" evidence="2">
    <location>
        <begin position="1"/>
        <end position="20"/>
    </location>
</feature>
<evidence type="ECO:0000256" key="2">
    <source>
        <dbReference type="SAM" id="SignalP"/>
    </source>
</evidence>
<dbReference type="Proteomes" id="UP000271241">
    <property type="component" value="Unassembled WGS sequence"/>
</dbReference>
<feature type="region of interest" description="Disordered" evidence="1">
    <location>
        <begin position="517"/>
        <end position="643"/>
    </location>
</feature>
<evidence type="ECO:0000256" key="1">
    <source>
        <dbReference type="SAM" id="MobiDB-lite"/>
    </source>
</evidence>
<feature type="compositionally biased region" description="Basic and acidic residues" evidence="1">
    <location>
        <begin position="597"/>
        <end position="625"/>
    </location>
</feature>
<evidence type="ECO:0000313" key="4">
    <source>
        <dbReference type="Proteomes" id="UP000271241"/>
    </source>
</evidence>
<keyword evidence="4" id="KW-1185">Reference proteome</keyword>
<feature type="compositionally biased region" description="Low complexity" evidence="1">
    <location>
        <begin position="194"/>
        <end position="210"/>
    </location>
</feature>
<feature type="compositionally biased region" description="Low complexity" evidence="1">
    <location>
        <begin position="517"/>
        <end position="560"/>
    </location>
</feature>
<evidence type="ECO:0000313" key="3">
    <source>
        <dbReference type="EMBL" id="RKP08105.1"/>
    </source>
</evidence>
<dbReference type="EMBL" id="KZ992637">
    <property type="protein sequence ID" value="RKP08105.1"/>
    <property type="molecule type" value="Genomic_DNA"/>
</dbReference>
<dbReference type="AlphaFoldDB" id="A0A4P9XQ01"/>
<feature type="compositionally biased region" description="Low complexity" evidence="1">
    <location>
        <begin position="568"/>
        <end position="596"/>
    </location>
</feature>
<feature type="compositionally biased region" description="Low complexity" evidence="1">
    <location>
        <begin position="249"/>
        <end position="287"/>
    </location>
</feature>
<proteinExistence type="predicted"/>